<dbReference type="OrthoDB" id="1327430at2"/>
<evidence type="ECO:0000313" key="1">
    <source>
        <dbReference type="EMBL" id="SDX59880.1"/>
    </source>
</evidence>
<accession>A0A1H3D0R1</accession>
<reference evidence="2" key="1">
    <citation type="submission" date="2016-10" db="EMBL/GenBank/DDBJ databases">
        <authorList>
            <person name="Varghese N."/>
            <person name="Submissions S."/>
        </authorList>
    </citation>
    <scope>NUCLEOTIDE SEQUENCE [LARGE SCALE GENOMIC DNA]</scope>
    <source>
        <strain evidence="2">DSM 15718</strain>
    </source>
</reference>
<protein>
    <submittedName>
        <fullName evidence="1">Uncharacterized protein</fullName>
    </submittedName>
</protein>
<keyword evidence="2" id="KW-1185">Reference proteome</keyword>
<dbReference type="EMBL" id="FNMV01000012">
    <property type="protein sequence ID" value="SDX59880.1"/>
    <property type="molecule type" value="Genomic_DNA"/>
</dbReference>
<dbReference type="RefSeq" id="WP_091433859.1">
    <property type="nucleotide sequence ID" value="NZ_FNMV01000012.1"/>
</dbReference>
<name>A0A1H3D0R1_9FLAO</name>
<organism evidence="1 2">
    <name type="scientific">Flavobacterium degerlachei</name>
    <dbReference type="NCBI Taxonomy" id="229203"/>
    <lineage>
        <taxon>Bacteria</taxon>
        <taxon>Pseudomonadati</taxon>
        <taxon>Bacteroidota</taxon>
        <taxon>Flavobacteriia</taxon>
        <taxon>Flavobacteriales</taxon>
        <taxon>Flavobacteriaceae</taxon>
        <taxon>Flavobacterium</taxon>
    </lineage>
</organism>
<dbReference type="AlphaFoldDB" id="A0A1H3D0R1"/>
<dbReference type="Proteomes" id="UP000198569">
    <property type="component" value="Unassembled WGS sequence"/>
</dbReference>
<evidence type="ECO:0000313" key="2">
    <source>
        <dbReference type="Proteomes" id="UP000198569"/>
    </source>
</evidence>
<sequence length="603" mass="69831">MLQNQSLLSNLYFFDNNFQLHDNFSYKSLLGKFYLHSYYLFINDVLDNTLPKDKEVLDIPRVTAYNDDNITTDISAQLSLFVINNNRIKIPSKVEYVIRKYVSRKLLKEIHKDIDVAIELCLLFCTQLNSTYFDIKNGSQPNGWKSLRAEYLRDFLSLSPMTYKNVIMALEEPLKRGAILECDHVSIKGEKNHFYRLTPPYLGKGIVSYDLKTKEARSLLNKHYYRVLGEAKKNPICENLIRFYQDITLPTMDQINKEAERLIASGYVTKKNKKLIKLNKHARSYYKNHKELSFVEDAIEIFEYLTDNGLLIPTVGGEASGGRVVDSFDLMPSWIRNLVLVNGKTLVESDYSCLHPNITITLYDGSTSYLTHGDLGLELNIDVKTVKKEHLSFFNKEVWQMKQSPLYPYYQQNEPRMLQNVISEKYNSQHKHKITSRRLFAKEVEVMTTVIQQLNKEGIFVGYVYDALFFHPDYAKRVKEVMDTVIQQYGIKTIAKLSNEEKQNPIMDSLKETKVVLNGIKRKHVPKVEKTSLLEIDVEAINFSDRVKLMLQEKINNGEQLDFVDATIVFGKNDTIKDKVLMIRDRLNPKATYVIQSHVLGSA</sequence>
<proteinExistence type="predicted"/>
<gene>
    <name evidence="1" type="ORF">SAMN05444338_11261</name>
</gene>